<comment type="subcellular location">
    <subcellularLocation>
        <location evidence="1">Cytoplasm</location>
        <location evidence="1">Cytoskeleton</location>
    </subcellularLocation>
</comment>
<keyword evidence="2" id="KW-0963">Cytoplasm</keyword>
<evidence type="ECO:0000256" key="6">
    <source>
        <dbReference type="ARBA" id="ARBA00022776"/>
    </source>
</evidence>
<keyword evidence="5 12" id="KW-0547">Nucleotide-binding</keyword>
<evidence type="ECO:0000313" key="17">
    <source>
        <dbReference type="Proteomes" id="UP000193467"/>
    </source>
</evidence>
<feature type="coiled-coil region" evidence="14">
    <location>
        <begin position="376"/>
        <end position="440"/>
    </location>
</feature>
<evidence type="ECO:0000256" key="8">
    <source>
        <dbReference type="ARBA" id="ARBA00023054"/>
    </source>
</evidence>
<dbReference type="GO" id="GO:0000073">
    <property type="term" value="P:initial mitotic spindle pole body separation"/>
    <property type="evidence" value="ECO:0007669"/>
    <property type="project" value="UniProtKB-ARBA"/>
</dbReference>
<dbReference type="Proteomes" id="UP000193467">
    <property type="component" value="Unassembled WGS sequence"/>
</dbReference>
<dbReference type="Pfam" id="PF00225">
    <property type="entry name" value="Kinesin"/>
    <property type="match status" value="1"/>
</dbReference>
<evidence type="ECO:0000256" key="11">
    <source>
        <dbReference type="ARBA" id="ARBA00023306"/>
    </source>
</evidence>
<dbReference type="GO" id="GO:0008017">
    <property type="term" value="F:microtubule binding"/>
    <property type="evidence" value="ECO:0007669"/>
    <property type="project" value="InterPro"/>
</dbReference>
<feature type="binding site" evidence="12">
    <location>
        <begin position="101"/>
        <end position="108"/>
    </location>
    <ligand>
        <name>ATP</name>
        <dbReference type="ChEBI" id="CHEBI:30616"/>
    </ligand>
</feature>
<evidence type="ECO:0000256" key="14">
    <source>
        <dbReference type="SAM" id="Coils"/>
    </source>
</evidence>
<sequence length="531" mass="58482">MQEITHNAPLVASVGGLRGNSVTLTNPNPVVSSASLSLGVPTIATPISRTYDFGNRPQEGRDPLGNVFGPDADQVMLYNDVARPILDQVLQGYNCTIFAYGQTGTGKTYTMEGDLSLDRGISRSAGIIPRTLQSLFHKLAEDKAEFSVRCSFVELYNEELRDLNALEFAEPQSTTSQPMDNRGLRIYDDKNAGSGVVIQGLEETLITSAEEGLKVLKRGSERRQMAATKCNEQSSRSHSIFTITLHIKEASRTGGEDLLKVGKLNLVDLAGSENVGRSGAVQGRAREAGMINASLLALGRVINKLVEKEKHIPYRESKLTRLLQDSLGGRTKTTIIATISPVNFDETISTLDYALRAKTIQNRPEVNQRMTKNILLGQYATEIERLKADLLAAREKNGIFFSSASWAELAAEQEARRLALEESKKLLEINEAQLDSSRDQFEQSMRLLGTREEELRKVGVELEGKRSEVRGLLEEVEKGQKALEEEGWLREAFERSRSGWKGAAGEAIGDVDGLRAKLGELISMPERMEPS</sequence>
<dbReference type="SMART" id="SM00129">
    <property type="entry name" value="KISc"/>
    <property type="match status" value="1"/>
</dbReference>
<dbReference type="GO" id="GO:0051301">
    <property type="term" value="P:cell division"/>
    <property type="evidence" value="ECO:0007669"/>
    <property type="project" value="UniProtKB-KW"/>
</dbReference>
<proteinExistence type="inferred from homology"/>
<dbReference type="InterPro" id="IPR027417">
    <property type="entry name" value="P-loop_NTPase"/>
</dbReference>
<evidence type="ECO:0000256" key="12">
    <source>
        <dbReference type="PROSITE-ProRule" id="PRU00283"/>
    </source>
</evidence>
<keyword evidence="10" id="KW-0206">Cytoskeleton</keyword>
<dbReference type="PROSITE" id="PS00411">
    <property type="entry name" value="KINESIN_MOTOR_1"/>
    <property type="match status" value="1"/>
</dbReference>
<dbReference type="AlphaFoldDB" id="A0A1Y2F2C0"/>
<dbReference type="InterPro" id="IPR036961">
    <property type="entry name" value="Kinesin_motor_dom_sf"/>
</dbReference>
<dbReference type="PANTHER" id="PTHR47970:SF12">
    <property type="entry name" value="KINESIN FAMILY MEMBER 11"/>
    <property type="match status" value="1"/>
</dbReference>
<evidence type="ECO:0000256" key="5">
    <source>
        <dbReference type="ARBA" id="ARBA00022741"/>
    </source>
</evidence>
<dbReference type="GO" id="GO:0005876">
    <property type="term" value="C:spindle microtubule"/>
    <property type="evidence" value="ECO:0007669"/>
    <property type="project" value="TreeGrafter"/>
</dbReference>
<dbReference type="Gene3D" id="3.40.850.10">
    <property type="entry name" value="Kinesin motor domain"/>
    <property type="match status" value="1"/>
</dbReference>
<dbReference type="InParanoid" id="A0A1Y2F2C0"/>
<evidence type="ECO:0000256" key="13">
    <source>
        <dbReference type="RuleBase" id="RU000394"/>
    </source>
</evidence>
<dbReference type="GO" id="GO:0072686">
    <property type="term" value="C:mitotic spindle"/>
    <property type="evidence" value="ECO:0007669"/>
    <property type="project" value="TreeGrafter"/>
</dbReference>
<dbReference type="PANTHER" id="PTHR47970">
    <property type="entry name" value="KINESIN-LIKE PROTEIN KIF11"/>
    <property type="match status" value="1"/>
</dbReference>
<gene>
    <name evidence="16" type="ORF">BCR35DRAFT_267004</name>
</gene>
<dbReference type="SUPFAM" id="SSF52540">
    <property type="entry name" value="P-loop containing nucleoside triphosphate hydrolases"/>
    <property type="match status" value="1"/>
</dbReference>
<dbReference type="EMBL" id="MCGR01000030">
    <property type="protein sequence ID" value="ORY78012.1"/>
    <property type="molecule type" value="Genomic_DNA"/>
</dbReference>
<dbReference type="STRING" id="106004.A0A1Y2F2C0"/>
<reference evidence="16 17" key="1">
    <citation type="submission" date="2016-07" db="EMBL/GenBank/DDBJ databases">
        <title>Pervasive Adenine N6-methylation of Active Genes in Fungi.</title>
        <authorList>
            <consortium name="DOE Joint Genome Institute"/>
            <person name="Mondo S.J."/>
            <person name="Dannebaum R.O."/>
            <person name="Kuo R.C."/>
            <person name="Labutti K."/>
            <person name="Haridas S."/>
            <person name="Kuo A."/>
            <person name="Salamov A."/>
            <person name="Ahrendt S.R."/>
            <person name="Lipzen A."/>
            <person name="Sullivan W."/>
            <person name="Andreopoulos W.B."/>
            <person name="Clum A."/>
            <person name="Lindquist E."/>
            <person name="Daum C."/>
            <person name="Ramamoorthy G.K."/>
            <person name="Gryganskyi A."/>
            <person name="Culley D."/>
            <person name="Magnuson J.K."/>
            <person name="James T.Y."/>
            <person name="O'Malley M.A."/>
            <person name="Stajich J.E."/>
            <person name="Spatafora J.W."/>
            <person name="Visel A."/>
            <person name="Grigoriev I.V."/>
        </authorList>
    </citation>
    <scope>NUCLEOTIDE SEQUENCE [LARGE SCALE GENOMIC DNA]</scope>
    <source>
        <strain evidence="16 17">62-1032</strain>
    </source>
</reference>
<evidence type="ECO:0000259" key="15">
    <source>
        <dbReference type="PROSITE" id="PS50067"/>
    </source>
</evidence>
<evidence type="ECO:0000256" key="3">
    <source>
        <dbReference type="ARBA" id="ARBA00022618"/>
    </source>
</evidence>
<dbReference type="GO" id="GO:0008574">
    <property type="term" value="F:plus-end-directed microtubule motor activity"/>
    <property type="evidence" value="ECO:0007669"/>
    <property type="project" value="TreeGrafter"/>
</dbReference>
<dbReference type="OrthoDB" id="3176171at2759"/>
<dbReference type="FunFam" id="3.40.850.10:FF:000051">
    <property type="entry name" value="Kinesin-like protein bimC"/>
    <property type="match status" value="1"/>
</dbReference>
<keyword evidence="8 14" id="KW-0175">Coiled coil</keyword>
<feature type="domain" description="Kinesin motor" evidence="15">
    <location>
        <begin position="1"/>
        <end position="360"/>
    </location>
</feature>
<name>A0A1Y2F2C0_9BASI</name>
<evidence type="ECO:0000256" key="1">
    <source>
        <dbReference type="ARBA" id="ARBA00004245"/>
    </source>
</evidence>
<evidence type="ECO:0000256" key="10">
    <source>
        <dbReference type="ARBA" id="ARBA00023212"/>
    </source>
</evidence>
<dbReference type="InterPro" id="IPR019821">
    <property type="entry name" value="Kinesin_motor_CS"/>
</dbReference>
<dbReference type="InterPro" id="IPR001752">
    <property type="entry name" value="Kinesin_motor_dom"/>
</dbReference>
<comment type="caution">
    <text evidence="16">The sequence shown here is derived from an EMBL/GenBank/DDBJ whole genome shotgun (WGS) entry which is preliminary data.</text>
</comment>
<comment type="similarity">
    <text evidence="12 13">Belongs to the TRAFAC class myosin-kinesin ATPase superfamily. Kinesin family.</text>
</comment>
<keyword evidence="6" id="KW-0498">Mitosis</keyword>
<protein>
    <recommendedName>
        <fullName evidence="13">Kinesin-like protein</fullName>
    </recommendedName>
</protein>
<keyword evidence="4 13" id="KW-0493">Microtubule</keyword>
<dbReference type="PROSITE" id="PS50067">
    <property type="entry name" value="KINESIN_MOTOR_2"/>
    <property type="match status" value="1"/>
</dbReference>
<evidence type="ECO:0000313" key="16">
    <source>
        <dbReference type="EMBL" id="ORY78012.1"/>
    </source>
</evidence>
<evidence type="ECO:0000256" key="2">
    <source>
        <dbReference type="ARBA" id="ARBA00022490"/>
    </source>
</evidence>
<dbReference type="GO" id="GO:0007018">
    <property type="term" value="P:microtubule-based movement"/>
    <property type="evidence" value="ECO:0007669"/>
    <property type="project" value="InterPro"/>
</dbReference>
<dbReference type="InterPro" id="IPR047149">
    <property type="entry name" value="KIF11-like"/>
</dbReference>
<dbReference type="GO" id="GO:0005634">
    <property type="term" value="C:nucleus"/>
    <property type="evidence" value="ECO:0007669"/>
    <property type="project" value="TreeGrafter"/>
</dbReference>
<keyword evidence="11" id="KW-0131">Cell cycle</keyword>
<evidence type="ECO:0000256" key="9">
    <source>
        <dbReference type="ARBA" id="ARBA00023175"/>
    </source>
</evidence>
<evidence type="ECO:0000256" key="4">
    <source>
        <dbReference type="ARBA" id="ARBA00022701"/>
    </source>
</evidence>
<dbReference type="GO" id="GO:0005524">
    <property type="term" value="F:ATP binding"/>
    <property type="evidence" value="ECO:0007669"/>
    <property type="project" value="UniProtKB-UniRule"/>
</dbReference>
<dbReference type="PRINTS" id="PR00380">
    <property type="entry name" value="KINESINHEAVY"/>
</dbReference>
<keyword evidence="7 12" id="KW-0067">ATP-binding</keyword>
<keyword evidence="17" id="KW-1185">Reference proteome</keyword>
<keyword evidence="3" id="KW-0132">Cell division</keyword>
<evidence type="ECO:0000256" key="7">
    <source>
        <dbReference type="ARBA" id="ARBA00022840"/>
    </source>
</evidence>
<keyword evidence="9 12" id="KW-0505">Motor protein</keyword>
<accession>A0A1Y2F2C0</accession>
<dbReference type="FunCoup" id="A0A1Y2F2C0">
    <property type="interactions" value="224"/>
</dbReference>
<organism evidence="16 17">
    <name type="scientific">Leucosporidium creatinivorum</name>
    <dbReference type="NCBI Taxonomy" id="106004"/>
    <lineage>
        <taxon>Eukaryota</taxon>
        <taxon>Fungi</taxon>
        <taxon>Dikarya</taxon>
        <taxon>Basidiomycota</taxon>
        <taxon>Pucciniomycotina</taxon>
        <taxon>Microbotryomycetes</taxon>
        <taxon>Leucosporidiales</taxon>
        <taxon>Leucosporidium</taxon>
    </lineage>
</organism>